<dbReference type="EMBL" id="LOMO01000001">
    <property type="protein sequence ID" value="KXY51257.1"/>
    <property type="molecule type" value="Genomic_DNA"/>
</dbReference>
<dbReference type="AlphaFoldDB" id="A0A9X0SPI9"/>
<dbReference type="RefSeq" id="WP_061662594.1">
    <property type="nucleotide sequence ID" value="NZ_LOMO01000001.1"/>
</dbReference>
<organism evidence="2 3">
    <name type="scientific">Bacillus cereus</name>
    <dbReference type="NCBI Taxonomy" id="1396"/>
    <lineage>
        <taxon>Bacteria</taxon>
        <taxon>Bacillati</taxon>
        <taxon>Bacillota</taxon>
        <taxon>Bacilli</taxon>
        <taxon>Bacillales</taxon>
        <taxon>Bacillaceae</taxon>
        <taxon>Bacillus</taxon>
        <taxon>Bacillus cereus group</taxon>
    </lineage>
</organism>
<dbReference type="Proteomes" id="UP000075476">
    <property type="component" value="Unassembled WGS sequence"/>
</dbReference>
<evidence type="ECO:0000313" key="3">
    <source>
        <dbReference type="Proteomes" id="UP000075476"/>
    </source>
</evidence>
<evidence type="ECO:0000256" key="1">
    <source>
        <dbReference type="SAM" id="Phobius"/>
    </source>
</evidence>
<gene>
    <name evidence="2" type="ORF">AT268_32745</name>
</gene>
<protein>
    <submittedName>
        <fullName evidence="2">NADH dehydrogenase</fullName>
    </submittedName>
</protein>
<keyword evidence="1" id="KW-0812">Transmembrane</keyword>
<accession>A0A9X0SPI9</accession>
<name>A0A9X0SPI9_BACCE</name>
<evidence type="ECO:0000313" key="2">
    <source>
        <dbReference type="EMBL" id="KXY51257.1"/>
    </source>
</evidence>
<feature type="transmembrane region" description="Helical" evidence="1">
    <location>
        <begin position="6"/>
        <end position="27"/>
    </location>
</feature>
<reference evidence="2 3" key="1">
    <citation type="submission" date="2015-12" db="EMBL/GenBank/DDBJ databases">
        <title>Bacillus cereus Group isolate.</title>
        <authorList>
            <person name="Kovac J."/>
        </authorList>
    </citation>
    <scope>NUCLEOTIDE SEQUENCE [LARGE SCALE GENOMIC DNA]</scope>
    <source>
        <strain evidence="2 3">FSL K6-0073</strain>
    </source>
</reference>
<sequence length="99" mass="11503">MTWKDVLGIFACMLFLSAIGLFGFDYLEGMQELKGNRYKAISKELKKPESKIEIKEEKDREGKDYYEAITQDGEYSILFKKDADSIVAIHKKEKTNRDL</sequence>
<keyword evidence="1" id="KW-1133">Transmembrane helix</keyword>
<comment type="caution">
    <text evidence="2">The sequence shown here is derived from an EMBL/GenBank/DDBJ whole genome shotgun (WGS) entry which is preliminary data.</text>
</comment>
<keyword evidence="1" id="KW-0472">Membrane</keyword>
<proteinExistence type="predicted"/>